<feature type="non-terminal residue" evidence="1">
    <location>
        <position position="1"/>
    </location>
</feature>
<name>A0A1A7Y5G6_9TELE</name>
<reference evidence="1" key="1">
    <citation type="submission" date="2016-05" db="EMBL/GenBank/DDBJ databases">
        <authorList>
            <person name="Lavstsen T."/>
            <person name="Jespersen J.S."/>
        </authorList>
    </citation>
    <scope>NUCLEOTIDE SEQUENCE</scope>
    <source>
        <tissue evidence="1">Brain</tissue>
    </source>
</reference>
<evidence type="ECO:0000313" key="1">
    <source>
        <dbReference type="EMBL" id="SBP25215.1"/>
    </source>
</evidence>
<gene>
    <name evidence="1" type="primary">Nfu_g_1_003718</name>
</gene>
<reference evidence="1" key="2">
    <citation type="submission" date="2016-06" db="EMBL/GenBank/DDBJ databases">
        <title>The genome of a short-lived fish provides insights into sex chromosome evolution and the genetic control of aging.</title>
        <authorList>
            <person name="Reichwald K."/>
            <person name="Felder M."/>
            <person name="Petzold A."/>
            <person name="Koch P."/>
            <person name="Groth M."/>
            <person name="Platzer M."/>
        </authorList>
    </citation>
    <scope>NUCLEOTIDE SEQUENCE</scope>
    <source>
        <tissue evidence="1">Brain</tissue>
    </source>
</reference>
<dbReference type="EMBL" id="HADX01002983">
    <property type="protein sequence ID" value="SBP25215.1"/>
    <property type="molecule type" value="Transcribed_RNA"/>
</dbReference>
<feature type="non-terminal residue" evidence="1">
    <location>
        <position position="55"/>
    </location>
</feature>
<accession>A0A1A7Y5G6</accession>
<protein>
    <submittedName>
        <fullName evidence="1">Uncharacterized protein</fullName>
    </submittedName>
</protein>
<proteinExistence type="predicted"/>
<sequence length="55" mass="6354">ARLKPNFYFSVSSPRQRQARVDGVDLLSYFSVTWRMLQNNSPPGQQSSCINVYIM</sequence>
<dbReference type="AlphaFoldDB" id="A0A1A7Y5G6"/>
<organism evidence="1">
    <name type="scientific">Iconisemion striatum</name>
    <dbReference type="NCBI Taxonomy" id="60296"/>
    <lineage>
        <taxon>Eukaryota</taxon>
        <taxon>Metazoa</taxon>
        <taxon>Chordata</taxon>
        <taxon>Craniata</taxon>
        <taxon>Vertebrata</taxon>
        <taxon>Euteleostomi</taxon>
        <taxon>Actinopterygii</taxon>
        <taxon>Neopterygii</taxon>
        <taxon>Teleostei</taxon>
        <taxon>Neoteleostei</taxon>
        <taxon>Acanthomorphata</taxon>
        <taxon>Ovalentaria</taxon>
        <taxon>Atherinomorphae</taxon>
        <taxon>Cyprinodontiformes</taxon>
        <taxon>Nothobranchiidae</taxon>
        <taxon>Iconisemion</taxon>
    </lineage>
</organism>